<dbReference type="InterPro" id="IPR036661">
    <property type="entry name" value="Luciferase-like_sf"/>
</dbReference>
<dbReference type="PANTHER" id="PTHR43244:SF1">
    <property type="entry name" value="5,10-METHYLENETETRAHYDROMETHANOPTERIN REDUCTASE"/>
    <property type="match status" value="1"/>
</dbReference>
<accession>A0ABM9LG29</accession>
<dbReference type="Proteomes" id="UP001190336">
    <property type="component" value="Chromosome"/>
</dbReference>
<evidence type="ECO:0000313" key="5">
    <source>
        <dbReference type="Proteomes" id="UP001190336"/>
    </source>
</evidence>
<dbReference type="InterPro" id="IPR050564">
    <property type="entry name" value="F420-G6PD/mer"/>
</dbReference>
<dbReference type="Pfam" id="PF00296">
    <property type="entry name" value="Bac_luciferase"/>
    <property type="match status" value="1"/>
</dbReference>
<feature type="domain" description="Luciferase-like" evidence="3">
    <location>
        <begin position="9"/>
        <end position="286"/>
    </location>
</feature>
<dbReference type="InterPro" id="IPR011251">
    <property type="entry name" value="Luciferase-like_dom"/>
</dbReference>
<dbReference type="EC" id="1.-.-.-" evidence="4"/>
<protein>
    <submittedName>
        <fullName evidence="4">TIGR03564 family F420-dependent LLM class oxidoreductase</fullName>
        <ecNumber evidence="4">1.-.-.-</ecNumber>
    </submittedName>
</protein>
<dbReference type="Gene3D" id="3.20.20.30">
    <property type="entry name" value="Luciferase-like domain"/>
    <property type="match status" value="1"/>
</dbReference>
<evidence type="ECO:0000313" key="4">
    <source>
        <dbReference type="EMBL" id="CAJ1498427.1"/>
    </source>
</evidence>
<dbReference type="PANTHER" id="PTHR43244">
    <property type="match status" value="1"/>
</dbReference>
<evidence type="ECO:0000256" key="1">
    <source>
        <dbReference type="ARBA" id="ARBA00023002"/>
    </source>
</evidence>
<dbReference type="CDD" id="cd01097">
    <property type="entry name" value="Tetrahydromethanopterin_reductase"/>
    <property type="match status" value="1"/>
</dbReference>
<gene>
    <name evidence="4" type="ORF">MU0083_001925</name>
</gene>
<feature type="region of interest" description="Disordered" evidence="2">
    <location>
        <begin position="285"/>
        <end position="310"/>
    </location>
</feature>
<organism evidence="4 5">
    <name type="scientific">[Mycobacterium] kokjensenii</name>
    <dbReference type="NCBI Taxonomy" id="3064287"/>
    <lineage>
        <taxon>Bacteria</taxon>
        <taxon>Bacillati</taxon>
        <taxon>Actinomycetota</taxon>
        <taxon>Actinomycetes</taxon>
        <taxon>Mycobacteriales</taxon>
        <taxon>Mycobacteriaceae</taxon>
        <taxon>Mycolicibacter</taxon>
    </lineage>
</organism>
<evidence type="ECO:0000256" key="2">
    <source>
        <dbReference type="SAM" id="MobiDB-lite"/>
    </source>
</evidence>
<dbReference type="EMBL" id="OY726394">
    <property type="protein sequence ID" value="CAJ1498427.1"/>
    <property type="molecule type" value="Genomic_DNA"/>
</dbReference>
<keyword evidence="1 4" id="KW-0560">Oxidoreductase</keyword>
<dbReference type="NCBIfam" id="TIGR03564">
    <property type="entry name" value="F420_MSMEG_4879"/>
    <property type="match status" value="1"/>
</dbReference>
<name>A0ABM9LG29_9MYCO</name>
<sequence length="310" mass="32396">MHIGLTGGGSTVDKIVEQARQAEEDGFSSLWYASAVAGDPLVAMAIAGRATDTIELGTAVLQTYPCHPLLQANRAVSAANAMGRPGLTLGLGASHAPIVEDVLGLSYAHPGRSTEEYLRIVTGLLRDGDVDFDGADWSVHSTGRMARPEHPVPVLLAALSPRMLTIAGTFADGVVLWMASRSVVESTINPHLQHAAAAAGRPKPRVVAGLPVAVHDDPAAARDAVAAGAVEYAGMANYRRIIDAGGANGPQDLAVIGDESSVKRQLEDLVAAGVTDVWAQPVAVGSDRNQRRESLQRTRSLLSDLARAKD</sequence>
<keyword evidence="5" id="KW-1185">Reference proteome</keyword>
<reference evidence="4 5" key="1">
    <citation type="submission" date="2023-08" db="EMBL/GenBank/DDBJ databases">
        <authorList>
            <person name="Folkvardsen B D."/>
            <person name="Norman A."/>
        </authorList>
    </citation>
    <scope>NUCLEOTIDE SEQUENCE [LARGE SCALE GENOMIC DNA]</scope>
    <source>
        <strain evidence="4 5">Mu0083</strain>
    </source>
</reference>
<evidence type="ECO:0000259" key="3">
    <source>
        <dbReference type="Pfam" id="PF00296"/>
    </source>
</evidence>
<dbReference type="RefSeq" id="WP_308476932.1">
    <property type="nucleotide sequence ID" value="NZ_OY726394.1"/>
</dbReference>
<proteinExistence type="predicted"/>
<dbReference type="GO" id="GO:0016491">
    <property type="term" value="F:oxidoreductase activity"/>
    <property type="evidence" value="ECO:0007669"/>
    <property type="project" value="UniProtKB-KW"/>
</dbReference>
<dbReference type="InterPro" id="IPR019910">
    <property type="entry name" value="Lucif-like_OxRdtase_MSMEG_4879"/>
</dbReference>
<dbReference type="SUPFAM" id="SSF51679">
    <property type="entry name" value="Bacterial luciferase-like"/>
    <property type="match status" value="1"/>
</dbReference>